<reference evidence="1 2" key="1">
    <citation type="submission" date="2014-12" db="EMBL/GenBank/DDBJ databases">
        <title>16Stimator: statistical estimation of ribosomal gene copy numbers from draft genome assemblies.</title>
        <authorList>
            <person name="Perisin M.A."/>
            <person name="Vetter M."/>
            <person name="Gilbert J.A."/>
            <person name="Bergelson J."/>
        </authorList>
    </citation>
    <scope>NUCLEOTIDE SEQUENCE [LARGE SCALE GENOMIC DNA]</scope>
    <source>
        <strain evidence="1 2">MEJ076</strain>
    </source>
</reference>
<name>A0A0D0J844_AGRTU</name>
<dbReference type="Pfam" id="PF02566">
    <property type="entry name" value="OsmC"/>
    <property type="match status" value="1"/>
</dbReference>
<dbReference type="Proteomes" id="UP000035017">
    <property type="component" value="Unassembled WGS sequence"/>
</dbReference>
<proteinExistence type="predicted"/>
<dbReference type="InterPro" id="IPR015946">
    <property type="entry name" value="KH_dom-like_a/b"/>
</dbReference>
<organism evidence="1 2">
    <name type="scientific">Agrobacterium tumefaciens</name>
    <dbReference type="NCBI Taxonomy" id="358"/>
    <lineage>
        <taxon>Bacteria</taxon>
        <taxon>Pseudomonadati</taxon>
        <taxon>Pseudomonadota</taxon>
        <taxon>Alphaproteobacteria</taxon>
        <taxon>Hyphomicrobiales</taxon>
        <taxon>Rhizobiaceae</taxon>
        <taxon>Rhizobium/Agrobacterium group</taxon>
        <taxon>Agrobacterium</taxon>
        <taxon>Agrobacterium tumefaciens complex</taxon>
    </lineage>
</organism>
<evidence type="ECO:0000313" key="2">
    <source>
        <dbReference type="Proteomes" id="UP000035017"/>
    </source>
</evidence>
<dbReference type="InterPro" id="IPR003718">
    <property type="entry name" value="OsmC/Ohr_fam"/>
</dbReference>
<dbReference type="AlphaFoldDB" id="A0A0D0J844"/>
<gene>
    <name evidence="1" type="ORF">RU07_14770</name>
</gene>
<dbReference type="InterPro" id="IPR036102">
    <property type="entry name" value="OsmC/Ohrsf"/>
</dbReference>
<dbReference type="SUPFAM" id="SSF82784">
    <property type="entry name" value="OsmC-like"/>
    <property type="match status" value="1"/>
</dbReference>
<dbReference type="InterPro" id="IPR052707">
    <property type="entry name" value="OsmC_Ohr_Peroxiredoxin"/>
</dbReference>
<dbReference type="PANTHER" id="PTHR42830:SF2">
    <property type="entry name" value="OSMC_OHR FAMILY PROTEIN"/>
    <property type="match status" value="1"/>
</dbReference>
<protein>
    <submittedName>
        <fullName evidence="1">Peroxiredoxin</fullName>
    </submittedName>
</protein>
<dbReference type="EMBL" id="JXQV01000012">
    <property type="protein sequence ID" value="KIQ01985.1"/>
    <property type="molecule type" value="Genomic_DNA"/>
</dbReference>
<dbReference type="PANTHER" id="PTHR42830">
    <property type="entry name" value="OSMOTICALLY INDUCIBLE FAMILY PROTEIN"/>
    <property type="match status" value="1"/>
</dbReference>
<dbReference type="OrthoDB" id="9795405at2"/>
<accession>A0A0D0J844</accession>
<sequence length="156" mass="17302">MAESEHHYKVRITWSGNRGTGTSGYREYDRSHVISAEGKHDIAASADPVFLGDDSRWNPEELLLASVSACHKLWYLHFCAVSGVVVSEYVDEPEGTMKLARGGAGHFSEVVLRPVVTVSRGDLDTARELHEDAHEHCFIANSVKFPVRVEPQIRSA</sequence>
<evidence type="ECO:0000313" key="1">
    <source>
        <dbReference type="EMBL" id="KIQ01985.1"/>
    </source>
</evidence>
<comment type="caution">
    <text evidence="1">The sequence shown here is derived from an EMBL/GenBank/DDBJ whole genome shotgun (WGS) entry which is preliminary data.</text>
</comment>
<dbReference type="Gene3D" id="3.30.300.20">
    <property type="match status" value="1"/>
</dbReference>